<dbReference type="EMBL" id="CP001998">
    <property type="protein sequence ID" value="ADE53866.1"/>
    <property type="molecule type" value="Genomic_DNA"/>
</dbReference>
<accession>D5EQ98</accession>
<evidence type="ECO:0000256" key="3">
    <source>
        <dbReference type="ARBA" id="ARBA00022801"/>
    </source>
</evidence>
<name>D5EQ98_CORAD</name>
<proteinExistence type="predicted"/>
<dbReference type="Gene3D" id="3.40.630.40">
    <property type="entry name" value="Zn-dependent exopeptidases"/>
    <property type="match status" value="1"/>
</dbReference>
<evidence type="ECO:0000313" key="6">
    <source>
        <dbReference type="Proteomes" id="UP000000925"/>
    </source>
</evidence>
<reference evidence="5 6" key="1">
    <citation type="journal article" date="2010" name="Stand. Genomic Sci.">
        <title>Complete genome sequence of Coraliomargarita akajimensis type strain (04OKA010-24).</title>
        <authorList>
            <person name="Mavromatis K."/>
            <person name="Abt B."/>
            <person name="Brambilla E."/>
            <person name="Lapidus A."/>
            <person name="Copeland A."/>
            <person name="Deshpande S."/>
            <person name="Nolan M."/>
            <person name="Lucas S."/>
            <person name="Tice H."/>
            <person name="Cheng J.F."/>
            <person name="Han C."/>
            <person name="Detter J.C."/>
            <person name="Woyke T."/>
            <person name="Goodwin L."/>
            <person name="Pitluck S."/>
            <person name="Held B."/>
            <person name="Brettin T."/>
            <person name="Tapia R."/>
            <person name="Ivanova N."/>
            <person name="Mikhailova N."/>
            <person name="Pati A."/>
            <person name="Liolios K."/>
            <person name="Chen A."/>
            <person name="Palaniappan K."/>
            <person name="Land M."/>
            <person name="Hauser L."/>
            <person name="Chang Y.J."/>
            <person name="Jeffries C.D."/>
            <person name="Rohde M."/>
            <person name="Goker M."/>
            <person name="Bristow J."/>
            <person name="Eisen J.A."/>
            <person name="Markowitz V."/>
            <person name="Hugenholtz P."/>
            <person name="Klenk H.P."/>
            <person name="Kyrpides N.C."/>
        </authorList>
    </citation>
    <scope>NUCLEOTIDE SEQUENCE [LARGE SCALE GENOMIC DNA]</scope>
    <source>
        <strain evidence="6">DSM 45221 / IAM 15411 / JCM 23193 / KCTC 12865</strain>
    </source>
</reference>
<dbReference type="HOGENOM" id="CLU_787177_0_0_0"/>
<dbReference type="STRING" id="583355.Caka_0842"/>
<dbReference type="PANTHER" id="PTHR30404:SF0">
    <property type="entry name" value="N-ACETYLMURAMOYL-L-ALANINE AMIDASE AMIC"/>
    <property type="match status" value="1"/>
</dbReference>
<gene>
    <name evidence="5" type="ordered locus">Caka_0842</name>
</gene>
<evidence type="ECO:0000256" key="2">
    <source>
        <dbReference type="ARBA" id="ARBA00011901"/>
    </source>
</evidence>
<dbReference type="OrthoDB" id="9806267at2"/>
<dbReference type="CDD" id="cd02696">
    <property type="entry name" value="MurNAc-LAA"/>
    <property type="match status" value="1"/>
</dbReference>
<dbReference type="InterPro" id="IPR002508">
    <property type="entry name" value="MurNAc-LAA_cat"/>
</dbReference>
<evidence type="ECO:0000259" key="4">
    <source>
        <dbReference type="SMART" id="SM00646"/>
    </source>
</evidence>
<keyword evidence="3 5" id="KW-0378">Hydrolase</keyword>
<protein>
    <recommendedName>
        <fullName evidence="2">N-acetylmuramoyl-L-alanine amidase</fullName>
        <ecNumber evidence="2">3.5.1.28</ecNumber>
    </recommendedName>
</protein>
<comment type="catalytic activity">
    <reaction evidence="1">
        <text>Hydrolyzes the link between N-acetylmuramoyl residues and L-amino acid residues in certain cell-wall glycopeptides.</text>
        <dbReference type="EC" id="3.5.1.28"/>
    </reaction>
</comment>
<dbReference type="SMART" id="SM00646">
    <property type="entry name" value="Ami_3"/>
    <property type="match status" value="1"/>
</dbReference>
<dbReference type="GO" id="GO:0009253">
    <property type="term" value="P:peptidoglycan catabolic process"/>
    <property type="evidence" value="ECO:0007669"/>
    <property type="project" value="InterPro"/>
</dbReference>
<dbReference type="Proteomes" id="UP000000925">
    <property type="component" value="Chromosome"/>
</dbReference>
<evidence type="ECO:0000256" key="1">
    <source>
        <dbReference type="ARBA" id="ARBA00001561"/>
    </source>
</evidence>
<dbReference type="KEGG" id="caa:Caka_0842"/>
<sequence>MRLFFQLFRSISAALIWGGVSISAAAFEIDGRRYVDLDSLGARVGMHGYWLQGEEIYRLRSQWTVLDFERNSRRMTINGMPIYLGFPTRPWEAQLAISEADVQHALRPILTPQLFSERPGLTRIVLDAGHGGRDNGAEAHAHGLKEKELTLDVARRLKALLEPLGYEVVLSRDHDEFIELTDRPQISNAAGADLFISLHFNAAASKSASGFETFALTPRYQPSTSSAKPSQADSELFIGNQQDPWNMLAAYQIQRGLVQGLGGPDRGVKRARWAVLKHLECPGVLVELGFLSHEPTASSLEDPDTLQRIALALRDGVLAYRNRLARIR</sequence>
<dbReference type="InterPro" id="IPR050695">
    <property type="entry name" value="N-acetylmuramoyl_amidase_3"/>
</dbReference>
<dbReference type="SUPFAM" id="SSF53187">
    <property type="entry name" value="Zn-dependent exopeptidases"/>
    <property type="match status" value="1"/>
</dbReference>
<dbReference type="Pfam" id="PF01520">
    <property type="entry name" value="Amidase_3"/>
    <property type="match status" value="1"/>
</dbReference>
<evidence type="ECO:0000313" key="5">
    <source>
        <dbReference type="EMBL" id="ADE53866.1"/>
    </source>
</evidence>
<dbReference type="PANTHER" id="PTHR30404">
    <property type="entry name" value="N-ACETYLMURAMOYL-L-ALANINE AMIDASE"/>
    <property type="match status" value="1"/>
</dbReference>
<dbReference type="AlphaFoldDB" id="D5EQ98"/>
<dbReference type="RefSeq" id="WP_013042590.1">
    <property type="nucleotide sequence ID" value="NC_014008.1"/>
</dbReference>
<dbReference type="GO" id="GO:0008745">
    <property type="term" value="F:N-acetylmuramoyl-L-alanine amidase activity"/>
    <property type="evidence" value="ECO:0007669"/>
    <property type="project" value="UniProtKB-EC"/>
</dbReference>
<keyword evidence="6" id="KW-1185">Reference proteome</keyword>
<dbReference type="GO" id="GO:0030288">
    <property type="term" value="C:outer membrane-bounded periplasmic space"/>
    <property type="evidence" value="ECO:0007669"/>
    <property type="project" value="TreeGrafter"/>
</dbReference>
<feature type="domain" description="MurNAc-LAA" evidence="4">
    <location>
        <begin position="184"/>
        <end position="318"/>
    </location>
</feature>
<dbReference type="eggNOG" id="COG0860">
    <property type="taxonomic scope" value="Bacteria"/>
</dbReference>
<dbReference type="EC" id="3.5.1.28" evidence="2"/>
<organism evidence="5 6">
    <name type="scientific">Coraliomargarita akajimensis (strain DSM 45221 / IAM 15411 / JCM 23193 / KCTC 12865 / 04OKA010-24)</name>
    <dbReference type="NCBI Taxonomy" id="583355"/>
    <lineage>
        <taxon>Bacteria</taxon>
        <taxon>Pseudomonadati</taxon>
        <taxon>Verrucomicrobiota</taxon>
        <taxon>Opitutia</taxon>
        <taxon>Puniceicoccales</taxon>
        <taxon>Coraliomargaritaceae</taxon>
        <taxon>Coraliomargarita</taxon>
    </lineage>
</organism>